<keyword evidence="5" id="KW-1185">Reference proteome</keyword>
<name>A0AAV8T5V0_9ROSI</name>
<dbReference type="SMART" id="SM00875">
    <property type="entry name" value="BACK"/>
    <property type="match status" value="1"/>
</dbReference>
<proteinExistence type="predicted"/>
<dbReference type="Proteomes" id="UP001159364">
    <property type="component" value="Linkage Group LG06"/>
</dbReference>
<dbReference type="Gene3D" id="3.30.710.10">
    <property type="entry name" value="Potassium Channel Kv1.1, Chain A"/>
    <property type="match status" value="2"/>
</dbReference>
<protein>
    <recommendedName>
        <fullName evidence="3">BTB domain-containing protein</fullName>
    </recommendedName>
</protein>
<dbReference type="AlphaFoldDB" id="A0AAV8T5V0"/>
<feature type="domain" description="BTB" evidence="3">
    <location>
        <begin position="207"/>
        <end position="269"/>
    </location>
</feature>
<dbReference type="InterPro" id="IPR008979">
    <property type="entry name" value="Galactose-bd-like_sf"/>
</dbReference>
<dbReference type="PANTHER" id="PTHR47457:SF1">
    <property type="entry name" value="BTB DOMAIN-CONTAINING PROTEIN-RELATED"/>
    <property type="match status" value="1"/>
</dbReference>
<dbReference type="CDD" id="cd18186">
    <property type="entry name" value="BTB_POZ_ZBTB_KLHL-like"/>
    <property type="match status" value="2"/>
</dbReference>
<comment type="pathway">
    <text evidence="2">Protein modification; protein ubiquitination.</text>
</comment>
<dbReference type="Gene3D" id="2.60.120.260">
    <property type="entry name" value="Galactose-binding domain-like"/>
    <property type="match status" value="1"/>
</dbReference>
<organism evidence="4 5">
    <name type="scientific">Erythroxylum novogranatense</name>
    <dbReference type="NCBI Taxonomy" id="1862640"/>
    <lineage>
        <taxon>Eukaryota</taxon>
        <taxon>Viridiplantae</taxon>
        <taxon>Streptophyta</taxon>
        <taxon>Embryophyta</taxon>
        <taxon>Tracheophyta</taxon>
        <taxon>Spermatophyta</taxon>
        <taxon>Magnoliopsida</taxon>
        <taxon>eudicotyledons</taxon>
        <taxon>Gunneridae</taxon>
        <taxon>Pentapetalae</taxon>
        <taxon>rosids</taxon>
        <taxon>fabids</taxon>
        <taxon>Malpighiales</taxon>
        <taxon>Erythroxylaceae</taxon>
        <taxon>Erythroxylum</taxon>
    </lineage>
</organism>
<dbReference type="Pfam" id="PF07707">
    <property type="entry name" value="BACK"/>
    <property type="match status" value="1"/>
</dbReference>
<dbReference type="SUPFAM" id="SSF54695">
    <property type="entry name" value="POZ domain"/>
    <property type="match status" value="2"/>
</dbReference>
<dbReference type="InterPro" id="IPR000421">
    <property type="entry name" value="FA58C"/>
</dbReference>
<dbReference type="EMBL" id="JAIWQS010000006">
    <property type="protein sequence ID" value="KAJ8762161.1"/>
    <property type="molecule type" value="Genomic_DNA"/>
</dbReference>
<dbReference type="InterPro" id="IPR022041">
    <property type="entry name" value="Methyltransf_FA"/>
</dbReference>
<dbReference type="SMART" id="SM00225">
    <property type="entry name" value="BTB"/>
    <property type="match status" value="2"/>
</dbReference>
<accession>A0AAV8T5V0</accession>
<feature type="domain" description="BTB" evidence="3">
    <location>
        <begin position="347"/>
        <end position="416"/>
    </location>
</feature>
<dbReference type="Pfam" id="PF00651">
    <property type="entry name" value="BTB"/>
    <property type="match status" value="2"/>
</dbReference>
<evidence type="ECO:0000259" key="3">
    <source>
        <dbReference type="PROSITE" id="PS50097"/>
    </source>
</evidence>
<evidence type="ECO:0000256" key="2">
    <source>
        <dbReference type="ARBA" id="ARBA00004906"/>
    </source>
</evidence>
<gene>
    <name evidence="4" type="ORF">K2173_007315</name>
</gene>
<evidence type="ECO:0000313" key="4">
    <source>
        <dbReference type="EMBL" id="KAJ8762161.1"/>
    </source>
</evidence>
<dbReference type="InterPro" id="IPR011705">
    <property type="entry name" value="BACK"/>
</dbReference>
<dbReference type="InterPro" id="IPR011333">
    <property type="entry name" value="SKP1/BTB/POZ_sf"/>
</dbReference>
<dbReference type="PANTHER" id="PTHR47457">
    <property type="entry name" value="OS05G0345500 PROTEIN"/>
    <property type="match status" value="1"/>
</dbReference>
<dbReference type="Gene3D" id="1.25.40.420">
    <property type="match status" value="1"/>
</dbReference>
<comment type="function">
    <text evidence="1">May act as a substrate-specific adapter of an E3 ubiquitin-protein ligase complex (CUL3-RBX1-BTB) which mediates the ubiquitination and subsequent proteasomal degradation of target proteins.</text>
</comment>
<sequence length="806" mass="92521">MVEEKEKKFLTVAPFQCAWRKDLKFREAGRGCVAFDAFAHNDVTVVFRENVGSQHYHYKRDNSPHYTVILGSHRNRRLKIEVDGRTEVDVEGIGLCCSSAFQSYWISIYDGLISVGTGRYPFQNLVFQWLDSTPNCRIRYVGLSSWDKHVGYRNVNVLSFPHNHLSLWKQVDSGEYEGQEDGKEELEHEKSYEKWGLENFLESWELSDVVFIVGVEERPFPAHKVILKASGTFPLNLSKEDVILLKDVSYPILRAFLQYIYTGKTQISESQLSLLWALSLQFEVMPLVKQCEETIERFKFNKKLFGYGKSVELLYPNSRPHYCTSFPSGLPVDAQRLKQLHSSGEYSDVCVYIDGHGLVAEPHKLILSLWSVPFTKMFTNGMIESRSSEIHLSEVPAEAFKIMLEFMYTGELSLEDTTDFGTLLLQLLLLSDQFGVTLLYQECFKTLLECLSEESVCPILEVVSSIPSCKLIEETCERRFAMHFDYCTTASLAFILLDGTIISSIIQHPELTVTSEERVLNAILMWCMRAKDVCGWEVVDELIANSSPDFLFKERLQSLNDLLPFVRFPLMPYHLLKNLGESNMCRHIEVLNYLVKEAIDFADTGLAKLGKEKNIRFEHRRSSYKELQYICDGDSNGVLYFAGTSYGEHQWVNPVLAKRITITASSPNSRYTDPKVLVSRVYQGTSFTGHRIEEDGNKCAWWMVDIGQDHQLLCNHYTLRQDGSRAYSRFWNLQGSLDGKSWANLRVHEDDSTICKPDQYASWPISGPNALLPFRFFRVVMTGPTADASNPWNLCICYLELYGYFR</sequence>
<dbReference type="InterPro" id="IPR000210">
    <property type="entry name" value="BTB/POZ_dom"/>
</dbReference>
<evidence type="ECO:0000256" key="1">
    <source>
        <dbReference type="ARBA" id="ARBA00002668"/>
    </source>
</evidence>
<evidence type="ECO:0000313" key="5">
    <source>
        <dbReference type="Proteomes" id="UP001159364"/>
    </source>
</evidence>
<dbReference type="Pfam" id="PF00754">
    <property type="entry name" value="F5_F8_type_C"/>
    <property type="match status" value="1"/>
</dbReference>
<comment type="caution">
    <text evidence="4">The sequence shown here is derived from an EMBL/GenBank/DDBJ whole genome shotgun (WGS) entry which is preliminary data.</text>
</comment>
<dbReference type="PROSITE" id="PS50097">
    <property type="entry name" value="BTB"/>
    <property type="match status" value="2"/>
</dbReference>
<dbReference type="SUPFAM" id="SSF49785">
    <property type="entry name" value="Galactose-binding domain-like"/>
    <property type="match status" value="1"/>
</dbReference>
<reference evidence="4 5" key="1">
    <citation type="submission" date="2021-09" db="EMBL/GenBank/DDBJ databases">
        <title>Genomic insights and catalytic innovation underlie evolution of tropane alkaloids biosynthesis.</title>
        <authorList>
            <person name="Wang Y.-J."/>
            <person name="Tian T."/>
            <person name="Huang J.-P."/>
            <person name="Huang S.-X."/>
        </authorList>
    </citation>
    <scope>NUCLEOTIDE SEQUENCE [LARGE SCALE GENOMIC DNA]</scope>
    <source>
        <strain evidence="4">KIB-2018</strain>
        <tissue evidence="4">Leaf</tissue>
    </source>
</reference>
<dbReference type="Pfam" id="PF12248">
    <property type="entry name" value="Methyltransf_FA"/>
    <property type="match status" value="1"/>
</dbReference>